<protein>
    <submittedName>
        <fullName evidence="3">Uncharacterized protein</fullName>
    </submittedName>
</protein>
<reference evidence="3" key="1">
    <citation type="journal article" date="2018" name="J. ISSAAS">
        <title>Ultrasensitive capture of human herpes simplex virus genomes directly from clinical samples reveals extraordinarily limited evolution in cell culture.</title>
        <authorList>
            <person name="Greninger A.L."/>
            <person name="Roychoudhury P."/>
            <person name="Xie H."/>
            <person name="Casto A."/>
            <person name="Cent A."/>
            <person name="Pepper G."/>
            <person name="Koelle D.M."/>
            <person name="Huang M.-L."/>
            <person name="Wald A."/>
            <person name="Johnston C."/>
            <person name="Jerome K.R."/>
        </authorList>
    </citation>
    <scope>NUCLEOTIDE SEQUENCE</scope>
    <source>
        <strain evidence="3">HSV1-CULTURE-I7</strain>
        <strain evidence="2">HSV1-ORIGINAL-I7</strain>
    </source>
</reference>
<organism evidence="3">
    <name type="scientific">Human herpesvirus 1</name>
    <name type="common">HHV-1</name>
    <name type="synonym">Human herpes simplex virus 1</name>
    <dbReference type="NCBI Taxonomy" id="10298"/>
    <lineage>
        <taxon>Viruses</taxon>
        <taxon>Duplodnaviria</taxon>
        <taxon>Heunggongvirae</taxon>
        <taxon>Peploviricota</taxon>
        <taxon>Herviviricetes</taxon>
        <taxon>Herpesvirales</taxon>
        <taxon>Orthoherpesviridae</taxon>
        <taxon>Alphaherpesvirinae</taxon>
        <taxon>Simplexvirus</taxon>
        <taxon>Simplexvirus humanalpha1</taxon>
    </lineage>
</organism>
<organismHost>
    <name type="scientific">Homo sapiens</name>
    <name type="common">Human</name>
    <dbReference type="NCBI Taxonomy" id="9606"/>
</organismHost>
<feature type="region of interest" description="Disordered" evidence="1">
    <location>
        <begin position="14"/>
        <end position="53"/>
    </location>
</feature>
<evidence type="ECO:0000256" key="1">
    <source>
        <dbReference type="SAM" id="MobiDB-lite"/>
    </source>
</evidence>
<evidence type="ECO:0000313" key="3">
    <source>
        <dbReference type="EMBL" id="AWO71801.1"/>
    </source>
</evidence>
<name>A0A2U9ABE2_HHV1</name>
<evidence type="ECO:0000313" key="2">
    <source>
        <dbReference type="EMBL" id="AWO69862.1"/>
    </source>
</evidence>
<accession>A0A2U9ABE2</accession>
<proteinExistence type="predicted"/>
<dbReference type="EMBL" id="MH160366">
    <property type="protein sequence ID" value="AWO69862.1"/>
    <property type="molecule type" value="Genomic_DNA"/>
</dbReference>
<sequence>MGSLLFARGAGLLTRGPVRPLGRPASASTTPTPTPTPPEGPDAPRGAAARDWREPPPPLLLVVVLVLLLPCGPMGAEGGAVRAAAGWGAALDAPPVTGGAAVPLRGGARGVRRGAGGT</sequence>
<dbReference type="EMBL" id="MH160387">
    <property type="protein sequence ID" value="AWO71801.1"/>
    <property type="molecule type" value="Genomic_DNA"/>
</dbReference>
<feature type="compositionally biased region" description="Pro residues" evidence="1">
    <location>
        <begin position="32"/>
        <end position="41"/>
    </location>
</feature>